<dbReference type="Proteomes" id="UP001146439">
    <property type="component" value="Unassembled WGS sequence"/>
</dbReference>
<evidence type="ECO:0000313" key="6">
    <source>
        <dbReference type="Proteomes" id="UP001371299"/>
    </source>
</evidence>
<accession>A0A9X3LWE6</accession>
<dbReference type="AlphaFoldDB" id="A0A9X3LWE6"/>
<name>A0A9X3LWE6_9CORY</name>
<dbReference type="Gene3D" id="1.20.1260.10">
    <property type="match status" value="1"/>
</dbReference>
<feature type="signal peptide" evidence="1">
    <location>
        <begin position="1"/>
        <end position="25"/>
    </location>
</feature>
<evidence type="ECO:0000313" key="4">
    <source>
        <dbReference type="EMBL" id="MEK0144524.1"/>
    </source>
</evidence>
<dbReference type="InterPro" id="IPR012347">
    <property type="entry name" value="Ferritin-like"/>
</dbReference>
<feature type="domain" description="DUF4439" evidence="2">
    <location>
        <begin position="165"/>
        <end position="257"/>
    </location>
</feature>
<feature type="chain" id="PRO_5040752360" evidence="1">
    <location>
        <begin position="26"/>
        <end position="283"/>
    </location>
</feature>
<sequence>MNRRRIALTLVAATALLPTVAGCQAVDSVVAYFGPRPENRLLALADAAATDALALSGVDDHAAGLRSSQADALYAEITRLCGTDATGDAPRSCEVERPTKANRAVDSSEIMENAASATTEAADEVTVESRTLVTEQAIALNAWLPGDAPDIPELSQPEQKGAADLLAWEYEQVYGLDFARAYVGPEHEDDVDHRLAVHHRRIDALQDALARYGTIPQPEPAYTSGEQELPHDSASALDFINGLADRDGRKWSAAATNAAQEESPDQEWVTWLVGIAAESHGMH</sequence>
<evidence type="ECO:0000259" key="2">
    <source>
        <dbReference type="Pfam" id="PF14530"/>
    </source>
</evidence>
<evidence type="ECO:0000313" key="5">
    <source>
        <dbReference type="Proteomes" id="UP001146439"/>
    </source>
</evidence>
<protein>
    <submittedName>
        <fullName evidence="4">DUF4439 domain-containing protein</fullName>
    </submittedName>
    <submittedName>
        <fullName evidence="3">Ferritin-like domain-containing protein</fullName>
    </submittedName>
</protein>
<dbReference type="InterPro" id="IPR029447">
    <property type="entry name" value="DUF4439"/>
</dbReference>
<dbReference type="InterPro" id="IPR009078">
    <property type="entry name" value="Ferritin-like_SF"/>
</dbReference>
<evidence type="ECO:0000256" key="1">
    <source>
        <dbReference type="SAM" id="SignalP"/>
    </source>
</evidence>
<dbReference type="Pfam" id="PF14530">
    <property type="entry name" value="DUF4439"/>
    <property type="match status" value="1"/>
</dbReference>
<reference evidence="4 6" key="2">
    <citation type="submission" date="2024-01" db="EMBL/GenBank/DDBJ databases">
        <title>Description of two novel Corynebacterium species isolated from human nasal passages and skin.</title>
        <authorList>
            <person name="Popowitch E."/>
            <person name="Tran T.H."/>
            <person name="Escapa I.F."/>
            <person name="Bhatt E."/>
            <person name="Sozat A.K."/>
            <person name="Roberts A.Q."/>
            <person name="Segre J.A."/>
            <person name="Kong H."/>
            <person name="Conlan S."/>
            <person name="Lemon K.P."/>
            <person name="Kelly M.S."/>
        </authorList>
    </citation>
    <scope>NUCLEOTIDE SEQUENCE [LARGE SCALE GENOMIC DNA]</scope>
    <source>
        <strain evidence="4 6">KPL2619</strain>
    </source>
</reference>
<dbReference type="Proteomes" id="UP001371299">
    <property type="component" value="Unassembled WGS sequence"/>
</dbReference>
<proteinExistence type="predicted"/>
<dbReference type="PROSITE" id="PS51257">
    <property type="entry name" value="PROKAR_LIPOPROTEIN"/>
    <property type="match status" value="1"/>
</dbReference>
<dbReference type="EMBL" id="JAKMUZ010000002">
    <property type="protein sequence ID" value="MCZ9295217.1"/>
    <property type="molecule type" value="Genomic_DNA"/>
</dbReference>
<dbReference type="EMBL" id="JBBMGJ010000001">
    <property type="protein sequence ID" value="MEK0144524.1"/>
    <property type="molecule type" value="Genomic_DNA"/>
</dbReference>
<evidence type="ECO:0000313" key="3">
    <source>
        <dbReference type="EMBL" id="MCZ9295217.1"/>
    </source>
</evidence>
<keyword evidence="1" id="KW-0732">Signal</keyword>
<keyword evidence="6" id="KW-1185">Reference proteome</keyword>
<reference evidence="3" key="1">
    <citation type="submission" date="2022-02" db="EMBL/GenBank/DDBJ databases">
        <title>Corynebacterium sp. from urogenital microbiome.</title>
        <authorList>
            <person name="Cappelli E.A."/>
            <person name="Ribeiro T.G."/>
            <person name="Peixe L."/>
        </authorList>
    </citation>
    <scope>NUCLEOTIDE SEQUENCE</scope>
    <source>
        <strain evidence="3">C21Ua_68</strain>
    </source>
</reference>
<comment type="caution">
    <text evidence="3">The sequence shown here is derived from an EMBL/GenBank/DDBJ whole genome shotgun (WGS) entry which is preliminary data.</text>
</comment>
<gene>
    <name evidence="3" type="ORF">L8V22_01360</name>
    <name evidence="4" type="ORF">WMQ01_00315</name>
</gene>
<organism evidence="3 5">
    <name type="scientific">Corynebacterium yonathiae</name>
    <dbReference type="NCBI Taxonomy" id="2913504"/>
    <lineage>
        <taxon>Bacteria</taxon>
        <taxon>Bacillati</taxon>
        <taxon>Actinomycetota</taxon>
        <taxon>Actinomycetes</taxon>
        <taxon>Mycobacteriales</taxon>
        <taxon>Corynebacteriaceae</taxon>
        <taxon>Corynebacterium</taxon>
    </lineage>
</organism>
<dbReference type="RefSeq" id="WP_238799709.1">
    <property type="nucleotide sequence ID" value="NZ_JAKMUZ010000002.1"/>
</dbReference>
<dbReference type="SUPFAM" id="SSF47240">
    <property type="entry name" value="Ferritin-like"/>
    <property type="match status" value="1"/>
</dbReference>